<evidence type="ECO:0000259" key="8">
    <source>
        <dbReference type="Pfam" id="PF16212"/>
    </source>
</evidence>
<accession>A0A642UDA9</accession>
<gene>
    <name evidence="9" type="ORF">TRICI_006808</name>
</gene>
<evidence type="ECO:0000313" key="10">
    <source>
        <dbReference type="Proteomes" id="UP000761534"/>
    </source>
</evidence>
<evidence type="ECO:0000256" key="5">
    <source>
        <dbReference type="ARBA" id="ARBA00022842"/>
    </source>
</evidence>
<dbReference type="GO" id="GO:0005886">
    <property type="term" value="C:plasma membrane"/>
    <property type="evidence" value="ECO:0007669"/>
    <property type="project" value="TreeGrafter"/>
</dbReference>
<feature type="compositionally biased region" description="Basic and acidic residues" evidence="6">
    <location>
        <begin position="157"/>
        <end position="167"/>
    </location>
</feature>
<evidence type="ECO:0000256" key="2">
    <source>
        <dbReference type="ARBA" id="ARBA00004308"/>
    </source>
</evidence>
<dbReference type="OrthoDB" id="377733at2759"/>
<keyword evidence="7" id="KW-0812">Transmembrane</keyword>
<evidence type="ECO:0000313" key="9">
    <source>
        <dbReference type="EMBL" id="KAA8897046.1"/>
    </source>
</evidence>
<sequence>MNGLQINNRETYGVFTATAAIAACDLYVMINEYMWDWLFTLIVAISILLVFFWTGIYTQFTAARFFYKAASQVYSSVPFWANLLVAVVACLLPRFAAKAYQKMFLPRDIDVIREQWNRGKYDNLRYENEVEGEITDEKAVGGVVSLPEEPEPGLSEGDTRPPPESDWRASIERFSGERIRMSQEISELTRARTLLSARSRESLDN</sequence>
<keyword evidence="3" id="KW-0813">Transport</keyword>
<feature type="transmembrane region" description="Helical" evidence="7">
    <location>
        <begin position="37"/>
        <end position="57"/>
    </location>
</feature>
<dbReference type="AlphaFoldDB" id="A0A642UDA9"/>
<dbReference type="EMBL" id="SWFS01000571">
    <property type="protein sequence ID" value="KAA8897046.1"/>
    <property type="molecule type" value="Genomic_DNA"/>
</dbReference>
<dbReference type="PANTHER" id="PTHR24092:SF180">
    <property type="entry name" value="PHOSPHOLIPID-TRANSPORTING ATPASE DNF1-RELATED"/>
    <property type="match status" value="1"/>
</dbReference>
<organism evidence="9 10">
    <name type="scientific">Trichomonascus ciferrii</name>
    <dbReference type="NCBI Taxonomy" id="44093"/>
    <lineage>
        <taxon>Eukaryota</taxon>
        <taxon>Fungi</taxon>
        <taxon>Dikarya</taxon>
        <taxon>Ascomycota</taxon>
        <taxon>Saccharomycotina</taxon>
        <taxon>Dipodascomycetes</taxon>
        <taxon>Dipodascales</taxon>
        <taxon>Trichomonascaceae</taxon>
        <taxon>Trichomonascus</taxon>
        <taxon>Trichomonascus ciferrii complex</taxon>
    </lineage>
</organism>
<dbReference type="Proteomes" id="UP000761534">
    <property type="component" value="Unassembled WGS sequence"/>
</dbReference>
<dbReference type="PANTHER" id="PTHR24092">
    <property type="entry name" value="PROBABLE PHOSPHOLIPID-TRANSPORTING ATPASE"/>
    <property type="match status" value="1"/>
</dbReference>
<reference evidence="9" key="1">
    <citation type="journal article" date="2019" name="G3 (Bethesda)">
        <title>Genome Assemblies of Two Rare Opportunistic Yeast Pathogens: Diutina rugosa (syn. Candida rugosa) and Trichomonascus ciferrii (syn. Candida ciferrii).</title>
        <authorList>
            <person name="Mixao V."/>
            <person name="Saus E."/>
            <person name="Hansen A.P."/>
            <person name="Lass-Florl C."/>
            <person name="Gabaldon T."/>
        </authorList>
    </citation>
    <scope>NUCLEOTIDE SEQUENCE</scope>
    <source>
        <strain evidence="9">CBS 4856</strain>
    </source>
</reference>
<dbReference type="GO" id="GO:0046872">
    <property type="term" value="F:metal ion binding"/>
    <property type="evidence" value="ECO:0007669"/>
    <property type="project" value="UniProtKB-KW"/>
</dbReference>
<feature type="region of interest" description="Disordered" evidence="6">
    <location>
        <begin position="144"/>
        <end position="167"/>
    </location>
</feature>
<dbReference type="Pfam" id="PF16212">
    <property type="entry name" value="PhoLip_ATPase_C"/>
    <property type="match status" value="1"/>
</dbReference>
<feature type="domain" description="P-type ATPase C-terminal" evidence="8">
    <location>
        <begin position="4"/>
        <end position="106"/>
    </location>
</feature>
<keyword evidence="10" id="KW-1185">Reference proteome</keyword>
<comment type="subcellular location">
    <subcellularLocation>
        <location evidence="2">Endomembrane system</location>
    </subcellularLocation>
    <subcellularLocation>
        <location evidence="1">Membrane</location>
        <topology evidence="1">Multi-pass membrane protein</topology>
    </subcellularLocation>
</comment>
<proteinExistence type="predicted"/>
<protein>
    <recommendedName>
        <fullName evidence="8">P-type ATPase C-terminal domain-containing protein</fullName>
    </recommendedName>
</protein>
<dbReference type="GO" id="GO:0140326">
    <property type="term" value="F:ATPase-coupled intramembrane lipid transporter activity"/>
    <property type="evidence" value="ECO:0007669"/>
    <property type="project" value="TreeGrafter"/>
</dbReference>
<evidence type="ECO:0000256" key="3">
    <source>
        <dbReference type="ARBA" id="ARBA00022448"/>
    </source>
</evidence>
<dbReference type="InterPro" id="IPR032630">
    <property type="entry name" value="P_typ_ATPase_c"/>
</dbReference>
<keyword evidence="5" id="KW-0460">Magnesium</keyword>
<evidence type="ECO:0000256" key="6">
    <source>
        <dbReference type="SAM" id="MobiDB-lite"/>
    </source>
</evidence>
<dbReference type="VEuPathDB" id="FungiDB:TRICI_006808"/>
<keyword evidence="7" id="KW-1133">Transmembrane helix</keyword>
<evidence type="ECO:0000256" key="1">
    <source>
        <dbReference type="ARBA" id="ARBA00004141"/>
    </source>
</evidence>
<name>A0A642UDA9_9ASCO</name>
<keyword evidence="7" id="KW-0472">Membrane</keyword>
<evidence type="ECO:0000256" key="7">
    <source>
        <dbReference type="SAM" id="Phobius"/>
    </source>
</evidence>
<feature type="transmembrane region" description="Helical" evidence="7">
    <location>
        <begin position="77"/>
        <end position="97"/>
    </location>
</feature>
<feature type="compositionally biased region" description="Low complexity" evidence="6">
    <location>
        <begin position="144"/>
        <end position="156"/>
    </location>
</feature>
<comment type="caution">
    <text evidence="9">The sequence shown here is derived from an EMBL/GenBank/DDBJ whole genome shotgun (WGS) entry which is preliminary data.</text>
</comment>
<keyword evidence="4" id="KW-0479">Metal-binding</keyword>
<feature type="transmembrane region" description="Helical" evidence="7">
    <location>
        <begin position="12"/>
        <end position="30"/>
    </location>
</feature>
<evidence type="ECO:0000256" key="4">
    <source>
        <dbReference type="ARBA" id="ARBA00022723"/>
    </source>
</evidence>
<dbReference type="GO" id="GO:0045332">
    <property type="term" value="P:phospholipid translocation"/>
    <property type="evidence" value="ECO:0007669"/>
    <property type="project" value="TreeGrafter"/>
</dbReference>